<dbReference type="EMBL" id="PQXF01000010">
    <property type="protein sequence ID" value="PXF60886.1"/>
    <property type="molecule type" value="Genomic_DNA"/>
</dbReference>
<name>A0AC61L2L4_9EURY</name>
<comment type="caution">
    <text evidence="1">The sequence shown here is derived from an EMBL/GenBank/DDBJ whole genome shotgun (WGS) entry which is preliminary data.</text>
</comment>
<evidence type="ECO:0000313" key="2">
    <source>
        <dbReference type="Proteomes" id="UP000248329"/>
    </source>
</evidence>
<gene>
    <name evidence="1" type="ORF">C4B59_06875</name>
</gene>
<dbReference type="Proteomes" id="UP000248329">
    <property type="component" value="Unassembled WGS sequence"/>
</dbReference>
<proteinExistence type="predicted"/>
<reference evidence="1" key="1">
    <citation type="submission" date="2018-01" db="EMBL/GenBank/DDBJ databases">
        <authorList>
            <person name="Krukenberg V."/>
        </authorList>
    </citation>
    <scope>NUCLEOTIDE SEQUENCE</scope>
    <source>
        <strain evidence="1">E20ANME2</strain>
    </source>
</reference>
<organism evidence="1 2">
    <name type="scientific">Candidatus Methanogaster sp</name>
    <dbReference type="NCBI Taxonomy" id="3386292"/>
    <lineage>
        <taxon>Archaea</taxon>
        <taxon>Methanobacteriati</taxon>
        <taxon>Methanobacteriota</taxon>
        <taxon>Stenosarchaea group</taxon>
        <taxon>Methanomicrobia</taxon>
        <taxon>Methanosarcinales</taxon>
        <taxon>ANME-2 cluster</taxon>
        <taxon>Candidatus Methanogasteraceae</taxon>
        <taxon>Candidatus Methanogaster</taxon>
    </lineage>
</organism>
<sequence length="365" mass="42365">MNELSFSEAFPQMEPLDPSKIPEDSVYIGAAGFEDRCLAFLEECSEKSIRFQKVVGVKYEPFDEKNKVNEFEELAIKVTKKSKSEWVTYDRPNPEEFSNSIKHLEKLIGSAENIVIDISGMSKFLIVVLLYGLRERPGNIHIIYCEAGIYHPLREEYESEKEKLSEDTPPSFLTTDVYKIVTTTELSGTSMQGAPLLIIAFPTFNYKEMYALLNEITPQCLIKIEGNPREVHNQWRLEAIRHINRKIARDFAPNIENISEEELSTFDYLKTIRILNDIYDKHKYTHKCIIAPTGSKLQTLGVLFFKQMYPEIQLVYPATSKFSKEYTEGCTKIWHIRFENFSRFMVELGNFRRAGLMQLKDMLQD</sequence>
<evidence type="ECO:0000313" key="1">
    <source>
        <dbReference type="EMBL" id="PXF60886.1"/>
    </source>
</evidence>
<accession>A0AC61L2L4</accession>
<protein>
    <submittedName>
        <fullName evidence="1">Uncharacterized protein</fullName>
    </submittedName>
</protein>